<evidence type="ECO:0000256" key="11">
    <source>
        <dbReference type="HAMAP-Rule" id="MF_00415"/>
    </source>
</evidence>
<comment type="similarity">
    <text evidence="3 11">Belongs to the FlgH family.</text>
</comment>
<accession>A0ABU7G5E0</accession>
<keyword evidence="8 11" id="KW-0975">Bacterial flagellum</keyword>
<feature type="chain" id="PRO_5046669369" description="Flagellar L-ring protein" evidence="13">
    <location>
        <begin position="24"/>
        <end position="252"/>
    </location>
</feature>
<feature type="compositionally biased region" description="Polar residues" evidence="12">
    <location>
        <begin position="40"/>
        <end position="49"/>
    </location>
</feature>
<keyword evidence="6 11" id="KW-0472">Membrane</keyword>
<evidence type="ECO:0000256" key="7">
    <source>
        <dbReference type="ARBA" id="ARBA00023139"/>
    </source>
</evidence>
<dbReference type="PANTHER" id="PTHR34933">
    <property type="entry name" value="FLAGELLAR L-RING PROTEIN"/>
    <property type="match status" value="1"/>
</dbReference>
<keyword evidence="14" id="KW-0966">Cell projection</keyword>
<keyword evidence="14" id="KW-0282">Flagellum</keyword>
<dbReference type="PANTHER" id="PTHR34933:SF1">
    <property type="entry name" value="FLAGELLAR L-RING PROTEIN"/>
    <property type="match status" value="1"/>
</dbReference>
<evidence type="ECO:0000256" key="4">
    <source>
        <dbReference type="ARBA" id="ARBA00011439"/>
    </source>
</evidence>
<evidence type="ECO:0000256" key="8">
    <source>
        <dbReference type="ARBA" id="ARBA00023143"/>
    </source>
</evidence>
<protein>
    <recommendedName>
        <fullName evidence="11">Flagellar L-ring protein</fullName>
    </recommendedName>
    <alternativeName>
        <fullName evidence="11">Basal body L-ring protein</fullName>
    </alternativeName>
</protein>
<evidence type="ECO:0000256" key="12">
    <source>
        <dbReference type="SAM" id="MobiDB-lite"/>
    </source>
</evidence>
<comment type="caution">
    <text evidence="14">The sequence shown here is derived from an EMBL/GenBank/DDBJ whole genome shotgun (WGS) entry which is preliminary data.</text>
</comment>
<dbReference type="HAMAP" id="MF_00415">
    <property type="entry name" value="FlgH"/>
    <property type="match status" value="1"/>
</dbReference>
<reference evidence="15" key="1">
    <citation type="submission" date="2023-07" db="EMBL/GenBank/DDBJ databases">
        <title>Draft genome sequence of Agarivorans aestuarii strain ZMCS4, a CAZymes producing bacteria isolated from the marine brown algae Clodostephus spongiosus.</title>
        <authorList>
            <person name="Lorente B."/>
            <person name="Cabral C."/>
            <person name="Frias J."/>
            <person name="Faria J."/>
            <person name="Toubarro D."/>
        </authorList>
    </citation>
    <scope>NUCLEOTIDE SEQUENCE [LARGE SCALE GENOMIC DNA]</scope>
    <source>
        <strain evidence="15">ZMCS4</strain>
    </source>
</reference>
<keyword evidence="5 11" id="KW-0732">Signal</keyword>
<evidence type="ECO:0000256" key="6">
    <source>
        <dbReference type="ARBA" id="ARBA00023136"/>
    </source>
</evidence>
<comment type="subcellular location">
    <subcellularLocation>
        <location evidence="11">Cell outer membrane</location>
        <topology evidence="11">Lipid-anchor</topology>
    </subcellularLocation>
    <subcellularLocation>
        <location evidence="11">Bacterial flagellum basal body</location>
    </subcellularLocation>
    <subcellularLocation>
        <location evidence="2">Membrane</location>
        <topology evidence="2">Lipid-anchor</topology>
    </subcellularLocation>
</comment>
<name>A0ABU7G5E0_9ALTE</name>
<feature type="signal peptide" evidence="13">
    <location>
        <begin position="1"/>
        <end position="23"/>
    </location>
</feature>
<evidence type="ECO:0000256" key="3">
    <source>
        <dbReference type="ARBA" id="ARBA00006929"/>
    </source>
</evidence>
<keyword evidence="15" id="KW-1185">Reference proteome</keyword>
<gene>
    <name evidence="11" type="primary">flgH</name>
    <name evidence="14" type="ORF">SNR37_004059</name>
</gene>
<evidence type="ECO:0000256" key="9">
    <source>
        <dbReference type="ARBA" id="ARBA00023237"/>
    </source>
</evidence>
<organism evidence="14 15">
    <name type="scientific">Agarivorans aestuarii</name>
    <dbReference type="NCBI Taxonomy" id="1563703"/>
    <lineage>
        <taxon>Bacteria</taxon>
        <taxon>Pseudomonadati</taxon>
        <taxon>Pseudomonadota</taxon>
        <taxon>Gammaproteobacteria</taxon>
        <taxon>Alteromonadales</taxon>
        <taxon>Alteromonadaceae</taxon>
        <taxon>Agarivorans</taxon>
    </lineage>
</organism>
<dbReference type="EMBL" id="JAYDYW010000009">
    <property type="protein sequence ID" value="MEE1674616.1"/>
    <property type="molecule type" value="Genomic_DNA"/>
</dbReference>
<dbReference type="InterPro" id="IPR000527">
    <property type="entry name" value="Flag_Lring"/>
</dbReference>
<dbReference type="PROSITE" id="PS51257">
    <property type="entry name" value="PROKAR_LIPOPROTEIN"/>
    <property type="match status" value="1"/>
</dbReference>
<sequence>MITRVLMLCSVLLLSACSSIVDGVEEVADNVQEREDRNQRQVTVSTDSRSPIPDDPFYAPIEPSPAADQVIVTGSMFNANTSRSLYSYTPPFSLGDTITVLLEEEATATKSASSNLGKENSYKLEPITVPGGNLTINGQVVELEMKQKQDFDGSSDADQRHRLSGRITVSVVDILNNGNLVVRGEKWLVINNGKEYMRFTGIVRPLDVGEDNSIGSFQVADARIEFSGTGDHADVQTQGWLSSFLGGSMWPL</sequence>
<feature type="region of interest" description="Disordered" evidence="12">
    <location>
        <begin position="31"/>
        <end position="54"/>
    </location>
</feature>
<evidence type="ECO:0000256" key="10">
    <source>
        <dbReference type="ARBA" id="ARBA00023288"/>
    </source>
</evidence>
<comment type="subunit">
    <text evidence="4 11">The basal body constitutes a major portion of the flagellar organelle and consists of four rings (L,P,S, and M) mounted on a central rod.</text>
</comment>
<dbReference type="PRINTS" id="PR01008">
    <property type="entry name" value="FLGLRINGFLGH"/>
</dbReference>
<evidence type="ECO:0000313" key="15">
    <source>
        <dbReference type="Proteomes" id="UP001310248"/>
    </source>
</evidence>
<dbReference type="Pfam" id="PF02107">
    <property type="entry name" value="FlgH"/>
    <property type="match status" value="1"/>
</dbReference>
<keyword evidence="10 11" id="KW-0449">Lipoprotein</keyword>
<keyword evidence="7" id="KW-0564">Palmitate</keyword>
<proteinExistence type="inferred from homology"/>
<comment type="function">
    <text evidence="1 11">Assembles around the rod to form the L-ring and probably protects the motor/basal body from shearing forces during rotation.</text>
</comment>
<evidence type="ECO:0000256" key="5">
    <source>
        <dbReference type="ARBA" id="ARBA00022729"/>
    </source>
</evidence>
<keyword evidence="9 11" id="KW-0998">Cell outer membrane</keyword>
<dbReference type="RefSeq" id="WP_163133327.1">
    <property type="nucleotide sequence ID" value="NZ_JAYDYW010000009.1"/>
</dbReference>
<dbReference type="Proteomes" id="UP001310248">
    <property type="component" value="Unassembled WGS sequence"/>
</dbReference>
<evidence type="ECO:0000313" key="14">
    <source>
        <dbReference type="EMBL" id="MEE1674616.1"/>
    </source>
</evidence>
<evidence type="ECO:0000256" key="13">
    <source>
        <dbReference type="SAM" id="SignalP"/>
    </source>
</evidence>
<evidence type="ECO:0000256" key="1">
    <source>
        <dbReference type="ARBA" id="ARBA00002591"/>
    </source>
</evidence>
<keyword evidence="14" id="KW-0969">Cilium</keyword>
<evidence type="ECO:0000256" key="2">
    <source>
        <dbReference type="ARBA" id="ARBA00004635"/>
    </source>
</evidence>